<keyword evidence="2" id="KW-1185">Reference proteome</keyword>
<reference evidence="1 2" key="1">
    <citation type="submission" date="2015-09" db="EMBL/GenBank/DDBJ databases">
        <title>Complete genome sequence of Defluviimonas alba cai42t isolated from an oilfield in Xinjiang.</title>
        <authorList>
            <person name="Geng S."/>
            <person name="Pan X."/>
            <person name="Wu X."/>
        </authorList>
    </citation>
    <scope>NUCLEOTIDE SEQUENCE [LARGE SCALE GENOMIC DNA]</scope>
    <source>
        <strain evidence="2">cai42</strain>
    </source>
</reference>
<accession>A0A159Z7W7</accession>
<dbReference type="AlphaFoldDB" id="A0A159Z7W7"/>
<organism evidence="1 2">
    <name type="scientific">Frigidibacter mobilis</name>
    <dbReference type="NCBI Taxonomy" id="1335048"/>
    <lineage>
        <taxon>Bacteria</taxon>
        <taxon>Pseudomonadati</taxon>
        <taxon>Pseudomonadota</taxon>
        <taxon>Alphaproteobacteria</taxon>
        <taxon>Rhodobacterales</taxon>
        <taxon>Paracoccaceae</taxon>
        <taxon>Frigidibacter</taxon>
    </lineage>
</organism>
<sequence>MNLSEDTYVPALRWRQGEYQALFRLAPAVKDRVMPLITIPPVEFDFELWQPRKSVHAHLHPFIARFDAKWGKRPAWIALDTKIAEGRMDDGSHPFDYVFDGLRPKGGTAIPALPLDVDSYTMNAAARATVADGQGAAVVLRLEDLMSGNPRKAIVNFAGSLGIELDELDVIVDLRARNFEPYKVFATALTAAFKRLGNLHEVRNLVLLGTAIPESFAQLAKGSDEIPRHDWLFFKELMTAMPAGMRRPIYGDHTIVHPEFMAMDMRKVKAAGKIVYTTPETWATRKGGAFRDNPAQMHAHCAEVVNDPAFAFRGAGFSYGDKYIADCAVKAESPSNLSRWKDVAINHHITTVADDLATLFGTP</sequence>
<gene>
    <name evidence="1" type="ORF">AKL17_3476</name>
</gene>
<evidence type="ECO:0000313" key="2">
    <source>
        <dbReference type="Proteomes" id="UP000076128"/>
    </source>
</evidence>
<evidence type="ECO:0008006" key="3">
    <source>
        <dbReference type="Google" id="ProtNLM"/>
    </source>
</evidence>
<dbReference type="STRING" id="1335048.AKL17_3476"/>
<dbReference type="Pfam" id="PF14350">
    <property type="entry name" value="Beta_protein"/>
    <property type="match status" value="1"/>
</dbReference>
<dbReference type="RefSeq" id="WP_066815315.1">
    <property type="nucleotide sequence ID" value="NZ_CP012661.1"/>
</dbReference>
<dbReference type="KEGG" id="daa:AKL17_3476"/>
<dbReference type="OrthoDB" id="1492299at2"/>
<name>A0A159Z7W7_9RHOB</name>
<dbReference type="InterPro" id="IPR025683">
    <property type="entry name" value="Protein_beta"/>
</dbReference>
<dbReference type="EMBL" id="CP012661">
    <property type="protein sequence ID" value="AMY70700.1"/>
    <property type="molecule type" value="Genomic_DNA"/>
</dbReference>
<evidence type="ECO:0000313" key="1">
    <source>
        <dbReference type="EMBL" id="AMY70700.1"/>
    </source>
</evidence>
<dbReference type="Proteomes" id="UP000076128">
    <property type="component" value="Chromosome"/>
</dbReference>
<protein>
    <recommendedName>
        <fullName evidence="3">Beta protein</fullName>
    </recommendedName>
</protein>
<proteinExistence type="predicted"/>